<dbReference type="PANTHER" id="PTHR24123">
    <property type="entry name" value="ANKYRIN REPEAT-CONTAINING"/>
    <property type="match status" value="1"/>
</dbReference>
<dbReference type="AlphaFoldDB" id="A0A1R1PKJ2"/>
<evidence type="ECO:0000256" key="2">
    <source>
        <dbReference type="ARBA" id="ARBA00023043"/>
    </source>
</evidence>
<evidence type="ECO:0000256" key="1">
    <source>
        <dbReference type="ARBA" id="ARBA00022737"/>
    </source>
</evidence>
<protein>
    <submittedName>
        <fullName evidence="3">Putative ankyrin repeat protein</fullName>
    </submittedName>
</protein>
<dbReference type="PANTHER" id="PTHR24123:SF33">
    <property type="entry name" value="PROTEIN HOS4"/>
    <property type="match status" value="1"/>
</dbReference>
<accession>A0A1R1PKJ2</accession>
<dbReference type="SUPFAM" id="SSF48403">
    <property type="entry name" value="Ankyrin repeat"/>
    <property type="match status" value="2"/>
</dbReference>
<gene>
    <name evidence="3" type="ORF">AX774_g5090</name>
</gene>
<dbReference type="InterPro" id="IPR036770">
    <property type="entry name" value="Ankyrin_rpt-contain_sf"/>
</dbReference>
<dbReference type="Pfam" id="PF13606">
    <property type="entry name" value="Ank_3"/>
    <property type="match status" value="1"/>
</dbReference>
<evidence type="ECO:0000313" key="3">
    <source>
        <dbReference type="EMBL" id="OMH81459.1"/>
    </source>
</evidence>
<keyword evidence="2" id="KW-0040">ANK repeat</keyword>
<comment type="caution">
    <text evidence="3">The sequence shown here is derived from an EMBL/GenBank/DDBJ whole genome shotgun (WGS) entry which is preliminary data.</text>
</comment>
<keyword evidence="4" id="KW-1185">Reference proteome</keyword>
<dbReference type="OrthoDB" id="2118844at2759"/>
<dbReference type="EMBL" id="LSSK01000894">
    <property type="protein sequence ID" value="OMH81459.1"/>
    <property type="molecule type" value="Genomic_DNA"/>
</dbReference>
<organism evidence="3 4">
    <name type="scientific">Zancudomyces culisetae</name>
    <name type="common">Gut fungus</name>
    <name type="synonym">Smittium culisetae</name>
    <dbReference type="NCBI Taxonomy" id="1213189"/>
    <lineage>
        <taxon>Eukaryota</taxon>
        <taxon>Fungi</taxon>
        <taxon>Fungi incertae sedis</taxon>
        <taxon>Zoopagomycota</taxon>
        <taxon>Kickxellomycotina</taxon>
        <taxon>Harpellomycetes</taxon>
        <taxon>Harpellales</taxon>
        <taxon>Legeriomycetaceae</taxon>
        <taxon>Zancudomyces</taxon>
    </lineage>
</organism>
<proteinExistence type="predicted"/>
<dbReference type="InterPro" id="IPR051165">
    <property type="entry name" value="Multifunctional_ANK_Repeat"/>
</dbReference>
<dbReference type="InterPro" id="IPR002110">
    <property type="entry name" value="Ankyrin_rpt"/>
</dbReference>
<evidence type="ECO:0000313" key="4">
    <source>
        <dbReference type="Proteomes" id="UP000188320"/>
    </source>
</evidence>
<name>A0A1R1PKJ2_ZANCU</name>
<reference evidence="4" key="1">
    <citation type="submission" date="2017-01" db="EMBL/GenBank/DDBJ databases">
        <authorList>
            <person name="Wang Y."/>
            <person name="White M."/>
            <person name="Kvist S."/>
            <person name="Moncalvo J.-M."/>
        </authorList>
    </citation>
    <scope>NUCLEOTIDE SEQUENCE [LARGE SCALE GENOMIC DNA]</scope>
    <source>
        <strain evidence="4">COL-18-3</strain>
    </source>
</reference>
<dbReference type="Pfam" id="PF12796">
    <property type="entry name" value="Ank_2"/>
    <property type="match status" value="1"/>
</dbReference>
<dbReference type="Proteomes" id="UP000188320">
    <property type="component" value="Unassembled WGS sequence"/>
</dbReference>
<dbReference type="Gene3D" id="1.25.40.20">
    <property type="entry name" value="Ankyrin repeat-containing domain"/>
    <property type="match status" value="3"/>
</dbReference>
<sequence length="474" mass="53378">MLKTLIEYGLDVNSHDSLILKTAYKAGDIEWIYYFISKGAKLKGISDGFEEACKSDKVDVLKYWIKNGGVVPKDPEYECINMACLLGNFDMVKLLVENGVDLSDPTRNGVRIACRLGLKRTLKYLLYNNAVVEGVGDHQLEHACMAENIELVKMILGYYDGLGVLEKKDKTDTNEGESLDFSHFDNENTDRFKEYSITKTLLGYGEHIQNIDLLNGIKAAVAVINIEILRLLLKYKIDLDNCFKLIYFAVKFGNTEMVELLLENGLSVKDSSDIVGVALEAKNVEIIGLLLRHGAKIHRNSDYLMDVNLDDNKTLQLMLTCCPEIGSDSYLLQASVEKNKIDAAKLLLKDTFSLKDSKYNYILQAYKCNNIEMVKLLFEKGAKIREGSESGVIQACENKNMEMLKLLFEKDPSLVLNQNYGLKEAIEHKNLEIIKLLVKNGADTSEHIQSITSVANKMNDRDLVDFCQSLSSRN</sequence>
<dbReference type="SMART" id="SM00248">
    <property type="entry name" value="ANK"/>
    <property type="match status" value="9"/>
</dbReference>
<keyword evidence="1" id="KW-0677">Repeat</keyword>